<evidence type="ECO:0000256" key="3">
    <source>
        <dbReference type="ARBA" id="ARBA00022679"/>
    </source>
</evidence>
<dbReference type="InterPro" id="IPR056462">
    <property type="entry name" value="HAD_RAM2/GPAT1-8"/>
</dbReference>
<keyword evidence="11" id="KW-1185">Reference proteome</keyword>
<feature type="compositionally biased region" description="Polar residues" evidence="7">
    <location>
        <begin position="335"/>
        <end position="347"/>
    </location>
</feature>
<name>A0A0D9V014_9ORYZ</name>
<dbReference type="Proteomes" id="UP000032180">
    <property type="component" value="Chromosome 1"/>
</dbReference>
<dbReference type="PANTHER" id="PTHR15486">
    <property type="entry name" value="ANCIENT UBIQUITOUS PROTEIN"/>
    <property type="match status" value="1"/>
</dbReference>
<evidence type="ECO:0000256" key="1">
    <source>
        <dbReference type="ARBA" id="ARBA00004141"/>
    </source>
</evidence>
<dbReference type="GO" id="GO:0010143">
    <property type="term" value="P:cutin biosynthetic process"/>
    <property type="evidence" value="ECO:0007669"/>
    <property type="project" value="TreeGrafter"/>
</dbReference>
<dbReference type="SMART" id="SM00563">
    <property type="entry name" value="PlsC"/>
    <property type="match status" value="1"/>
</dbReference>
<evidence type="ECO:0000256" key="4">
    <source>
        <dbReference type="ARBA" id="ARBA00022692"/>
    </source>
</evidence>
<accession>A0A0D9V014</accession>
<reference evidence="11" key="2">
    <citation type="submission" date="2013-12" db="EMBL/GenBank/DDBJ databases">
        <authorList>
            <person name="Yu Y."/>
            <person name="Lee S."/>
            <person name="de Baynast K."/>
            <person name="Wissotski M."/>
            <person name="Liu L."/>
            <person name="Talag J."/>
            <person name="Goicoechea J."/>
            <person name="Angelova A."/>
            <person name="Jetty R."/>
            <person name="Kudrna D."/>
            <person name="Golser W."/>
            <person name="Rivera L."/>
            <person name="Zhang J."/>
            <person name="Wing R."/>
        </authorList>
    </citation>
    <scope>NUCLEOTIDE SEQUENCE</scope>
</reference>
<evidence type="ECO:0000313" key="11">
    <source>
        <dbReference type="Proteomes" id="UP000032180"/>
    </source>
</evidence>
<dbReference type="GO" id="GO:0016791">
    <property type="term" value="F:phosphatase activity"/>
    <property type="evidence" value="ECO:0007669"/>
    <property type="project" value="TreeGrafter"/>
</dbReference>
<keyword evidence="4 8" id="KW-0812">Transmembrane</keyword>
<dbReference type="GO" id="GO:0090447">
    <property type="term" value="F:glycerol-3-phosphate 2-O-acyltransferase activity"/>
    <property type="evidence" value="ECO:0007669"/>
    <property type="project" value="TreeGrafter"/>
</dbReference>
<dbReference type="eggNOG" id="ENOG502QRJ7">
    <property type="taxonomic scope" value="Eukaryota"/>
</dbReference>
<evidence type="ECO:0000256" key="2">
    <source>
        <dbReference type="ARBA" id="ARBA00007937"/>
    </source>
</evidence>
<dbReference type="GO" id="GO:0016020">
    <property type="term" value="C:membrane"/>
    <property type="evidence" value="ECO:0007669"/>
    <property type="project" value="UniProtKB-SubCell"/>
</dbReference>
<dbReference type="Gramene" id="LPERR01G11520.1">
    <property type="protein sequence ID" value="LPERR01G11520.1"/>
    <property type="gene ID" value="LPERR01G11520"/>
</dbReference>
<evidence type="ECO:0000256" key="6">
    <source>
        <dbReference type="ARBA" id="ARBA00023136"/>
    </source>
</evidence>
<dbReference type="Pfam" id="PF23270">
    <property type="entry name" value="HAD_RAM2_N"/>
    <property type="match status" value="1"/>
</dbReference>
<dbReference type="AlphaFoldDB" id="A0A0D9V014"/>
<dbReference type="PANTHER" id="PTHR15486:SF62">
    <property type="entry name" value="GLYCEROL-3-PHOSPHATE ACYLTRANSFERASE 2-RELATED"/>
    <property type="match status" value="1"/>
</dbReference>
<dbReference type="HOGENOM" id="CLU_028504_1_0_1"/>
<dbReference type="Pfam" id="PF01553">
    <property type="entry name" value="Acyltransferase"/>
    <property type="match status" value="1"/>
</dbReference>
<reference evidence="10" key="3">
    <citation type="submission" date="2015-04" db="UniProtKB">
        <authorList>
            <consortium name="EnsemblPlants"/>
        </authorList>
    </citation>
    <scope>IDENTIFICATION</scope>
</reference>
<feature type="transmembrane region" description="Helical" evidence="8">
    <location>
        <begin position="80"/>
        <end position="110"/>
    </location>
</feature>
<keyword evidence="6 8" id="KW-0472">Membrane</keyword>
<dbReference type="InterPro" id="IPR002123">
    <property type="entry name" value="Plipid/glycerol_acylTrfase"/>
</dbReference>
<dbReference type="EnsemblPlants" id="LPERR01G11520.1">
    <property type="protein sequence ID" value="LPERR01G11520.1"/>
    <property type="gene ID" value="LPERR01G11520"/>
</dbReference>
<comment type="similarity">
    <text evidence="2">Belongs to the GPAT/DAPAT family.</text>
</comment>
<sequence>MASEASSSHTNFYRFIRRWLANPLAHQHHLRRSTSGISTTNPRIIPRCPSSAQDWDRLRDKTMILDVEGGLLRSSSTFPYLMLVAIEAGSFLRGLILLFIYLVLCCIPLLPQEAKLKLMVMVSFFGLKTKKVARVARVTLPKHFLEDVGMEGLEALRGVKSVVGVSRVIPRVMVEPFLENYLGLDVVVGREVKMVRGFYVGLLENMISTEGNLELLAGLDEGAEMVGFGSSSGYSGHDHQQFFSRCKEAYMVTPEEKTKWSPLPKDQYPKPLIFHDGRLAFRPTPEATLAMFIWLPFSLPLTVFRTFIFVTLPYSISVAIGSITGVTTRVINSPVSNTTGQAKPNDQQPDHPKNPKGHLYVCNHRTLLDPIYIAAMLNKKVSAVTYSVSRLTEWISPIPTFRLTRDRDEDRRRMEKALQQGDLVVCPEGTTCREPYLLRFSPLSMELVDEVYLVALMNWSSMFYGNSTGRCKWLDSFYYFMNPRPVYDVEFMDKMSTRMVIDGKTCESKHVANIVQGEIGRVLGFECTKFTREKKYLVLAGNKGVVDAKQ</sequence>
<protein>
    <recommendedName>
        <fullName evidence="9">Phospholipid/glycerol acyltransferase domain-containing protein</fullName>
    </recommendedName>
</protein>
<evidence type="ECO:0000259" key="9">
    <source>
        <dbReference type="SMART" id="SM00563"/>
    </source>
</evidence>
<dbReference type="SUPFAM" id="SSF69593">
    <property type="entry name" value="Glycerol-3-phosphate (1)-acyltransferase"/>
    <property type="match status" value="1"/>
</dbReference>
<evidence type="ECO:0000256" key="5">
    <source>
        <dbReference type="ARBA" id="ARBA00022989"/>
    </source>
</evidence>
<evidence type="ECO:0000256" key="8">
    <source>
        <dbReference type="SAM" id="Phobius"/>
    </source>
</evidence>
<dbReference type="STRING" id="77586.A0A0D9V014"/>
<feature type="region of interest" description="Disordered" evidence="7">
    <location>
        <begin position="335"/>
        <end position="355"/>
    </location>
</feature>
<evidence type="ECO:0000313" key="10">
    <source>
        <dbReference type="EnsemblPlants" id="LPERR01G11520.1"/>
    </source>
</evidence>
<organism evidence="10 11">
    <name type="scientific">Leersia perrieri</name>
    <dbReference type="NCBI Taxonomy" id="77586"/>
    <lineage>
        <taxon>Eukaryota</taxon>
        <taxon>Viridiplantae</taxon>
        <taxon>Streptophyta</taxon>
        <taxon>Embryophyta</taxon>
        <taxon>Tracheophyta</taxon>
        <taxon>Spermatophyta</taxon>
        <taxon>Magnoliopsida</taxon>
        <taxon>Liliopsida</taxon>
        <taxon>Poales</taxon>
        <taxon>Poaceae</taxon>
        <taxon>BOP clade</taxon>
        <taxon>Oryzoideae</taxon>
        <taxon>Oryzeae</taxon>
        <taxon>Oryzinae</taxon>
        <taxon>Leersia</taxon>
    </lineage>
</organism>
<reference evidence="10 11" key="1">
    <citation type="submission" date="2012-08" db="EMBL/GenBank/DDBJ databases">
        <title>Oryza genome evolution.</title>
        <authorList>
            <person name="Wing R.A."/>
        </authorList>
    </citation>
    <scope>NUCLEOTIDE SEQUENCE</scope>
</reference>
<evidence type="ECO:0000256" key="7">
    <source>
        <dbReference type="SAM" id="MobiDB-lite"/>
    </source>
</evidence>
<feature type="domain" description="Phospholipid/glycerol acyltransferase" evidence="9">
    <location>
        <begin position="358"/>
        <end position="459"/>
    </location>
</feature>
<keyword evidence="3" id="KW-0808">Transferase</keyword>
<keyword evidence="5 8" id="KW-1133">Transmembrane helix</keyword>
<comment type="subcellular location">
    <subcellularLocation>
        <location evidence="1">Membrane</location>
        <topology evidence="1">Multi-pass membrane protein</topology>
    </subcellularLocation>
</comment>
<proteinExistence type="inferred from homology"/>